<sequence>MTDVTQAATGVSTHVTGVAARGAGRTSFRALPTEQLTRKAVMTWGSGKWAE</sequence>
<evidence type="ECO:0000313" key="1">
    <source>
        <dbReference type="EMBL" id="ALC20219.1"/>
    </source>
</evidence>
<dbReference type="KEGG" id="spri:SPRI_1913"/>
<dbReference type="STRING" id="38300.SPRI_1913"/>
<name>A0A0M3QHR3_STRPR</name>
<evidence type="ECO:0000313" key="2">
    <source>
        <dbReference type="Proteomes" id="UP000060513"/>
    </source>
</evidence>
<dbReference type="EMBL" id="CP011340">
    <property type="protein sequence ID" value="ALC20219.1"/>
    <property type="molecule type" value="Genomic_DNA"/>
</dbReference>
<dbReference type="Proteomes" id="UP000060513">
    <property type="component" value="Chromosome"/>
</dbReference>
<organism evidence="1">
    <name type="scientific">Streptomyces pristinaespiralis</name>
    <dbReference type="NCBI Taxonomy" id="38300"/>
    <lineage>
        <taxon>Bacteria</taxon>
        <taxon>Bacillati</taxon>
        <taxon>Actinomycetota</taxon>
        <taxon>Actinomycetes</taxon>
        <taxon>Kitasatosporales</taxon>
        <taxon>Streptomycetaceae</taxon>
        <taxon>Streptomyces</taxon>
    </lineage>
</organism>
<dbReference type="AlphaFoldDB" id="A0A0M3QHR3"/>
<protein>
    <submittedName>
        <fullName evidence="1">Uncharacterized protein</fullName>
    </submittedName>
</protein>
<dbReference type="PATRIC" id="fig|38300.4.peg.2026"/>
<accession>A0A0M3QHR3</accession>
<reference evidence="1 2" key="1">
    <citation type="submission" date="2015-08" db="EMBL/GenBank/DDBJ databases">
        <title>Genome sequence of the pristinamycin over-producing bacterium Streptomyces pristinaespiralis HCCB10218.</title>
        <authorList>
            <person name="Tian J."/>
            <person name="Yang J."/>
            <person name="Li L."/>
            <person name="Ruan L."/>
            <person name="Wei W."/>
            <person name="Zheng G."/>
            <person name="Wei Z."/>
            <person name="Yang S."/>
            <person name="Ge M."/>
            <person name="Jiang W."/>
            <person name="Lu Y."/>
        </authorList>
    </citation>
    <scope>NUCLEOTIDE SEQUENCE [LARGE SCALE GENOMIC DNA]</scope>
    <source>
        <strain evidence="1 2">HCCB 10218</strain>
    </source>
</reference>
<proteinExistence type="predicted"/>
<gene>
    <name evidence="1" type="ORF">SPRI_1913</name>
</gene>